<gene>
    <name evidence="1" type="ORF">Hsar01_00641</name>
</gene>
<dbReference type="InterPro" id="IPR036515">
    <property type="entry name" value="Transposase_17_sf"/>
</dbReference>
<dbReference type="Gene3D" id="3.30.70.1290">
    <property type="entry name" value="Transposase IS200-like"/>
    <property type="match status" value="1"/>
</dbReference>
<sequence>MRKRVQSFKSWTAKEAAISWQDGFFDHRIRADESLEEKSHYIAMNPVRAGLCEKPEDWDYGWKR</sequence>
<evidence type="ECO:0008006" key="3">
    <source>
        <dbReference type="Google" id="ProtNLM"/>
    </source>
</evidence>
<evidence type="ECO:0000313" key="1">
    <source>
        <dbReference type="EMBL" id="GAA5481432.1"/>
    </source>
</evidence>
<dbReference type="SUPFAM" id="SSF143422">
    <property type="entry name" value="Transposase IS200-like"/>
    <property type="match status" value="1"/>
</dbReference>
<evidence type="ECO:0000313" key="2">
    <source>
        <dbReference type="Proteomes" id="UP001476282"/>
    </source>
</evidence>
<protein>
    <recommendedName>
        <fullName evidence="3">Transposase</fullName>
    </recommendedName>
</protein>
<comment type="caution">
    <text evidence="1">The sequence shown here is derived from an EMBL/GenBank/DDBJ whole genome shotgun (WGS) entry which is preliminary data.</text>
</comment>
<reference evidence="1 2" key="1">
    <citation type="submission" date="2024-02" db="EMBL/GenBank/DDBJ databases">
        <title>Haloferula sargassicola NBRC 104335.</title>
        <authorList>
            <person name="Ichikawa N."/>
            <person name="Katano-Makiyama Y."/>
            <person name="Hidaka K."/>
        </authorList>
    </citation>
    <scope>NUCLEOTIDE SEQUENCE [LARGE SCALE GENOMIC DNA]</scope>
    <source>
        <strain evidence="1 2">NBRC 104335</strain>
    </source>
</reference>
<dbReference type="EMBL" id="BAABRI010000003">
    <property type="protein sequence ID" value="GAA5481432.1"/>
    <property type="molecule type" value="Genomic_DNA"/>
</dbReference>
<organism evidence="1 2">
    <name type="scientific">Haloferula sargassicola</name>
    <dbReference type="NCBI Taxonomy" id="490096"/>
    <lineage>
        <taxon>Bacteria</taxon>
        <taxon>Pseudomonadati</taxon>
        <taxon>Verrucomicrobiota</taxon>
        <taxon>Verrucomicrobiia</taxon>
        <taxon>Verrucomicrobiales</taxon>
        <taxon>Verrucomicrobiaceae</taxon>
        <taxon>Haloferula</taxon>
    </lineage>
</organism>
<name>A0ABP9UL74_9BACT</name>
<keyword evidence="2" id="KW-1185">Reference proteome</keyword>
<accession>A0ABP9UL74</accession>
<dbReference type="Proteomes" id="UP001476282">
    <property type="component" value="Unassembled WGS sequence"/>
</dbReference>
<proteinExistence type="predicted"/>